<dbReference type="PANTHER" id="PTHR43130:SF3">
    <property type="entry name" value="HTH-TYPE TRANSCRIPTIONAL REGULATOR RV1931C"/>
    <property type="match status" value="1"/>
</dbReference>
<proteinExistence type="predicted"/>
<dbReference type="PANTHER" id="PTHR43130">
    <property type="entry name" value="ARAC-FAMILY TRANSCRIPTIONAL REGULATOR"/>
    <property type="match status" value="1"/>
</dbReference>
<dbReference type="AlphaFoldDB" id="A0A3E0EUY7"/>
<organism evidence="2 3">
    <name type="scientific">Flavobacterium aquicola</name>
    <dbReference type="NCBI Taxonomy" id="1682742"/>
    <lineage>
        <taxon>Bacteria</taxon>
        <taxon>Pseudomonadati</taxon>
        <taxon>Bacteroidota</taxon>
        <taxon>Flavobacteriia</taxon>
        <taxon>Flavobacteriales</taxon>
        <taxon>Flavobacteriaceae</taxon>
        <taxon>Flavobacterium</taxon>
    </lineage>
</organism>
<name>A0A3E0EUY7_9FLAO</name>
<sequence length="186" mass="20696">MKIAYILFDNITWLDFIGIYDPISRLKSMGYLPDMSWDICAYSDKKIADSFGLEIVPAKIKSSLANYDAIIIPGGFGTRELQFDTEFIEWIKTAGIDTTKISICTGSLILGAAGFLTDKKATTNFQEYEALKPYCKEVVNSRIVEDGNVITAGAVSASIDLGLYLCEKWAGQNAQEEIRKKMDYRG</sequence>
<feature type="domain" description="DJ-1/PfpI" evidence="1">
    <location>
        <begin position="2"/>
        <end position="167"/>
    </location>
</feature>
<dbReference type="Pfam" id="PF01965">
    <property type="entry name" value="DJ-1_PfpI"/>
    <property type="match status" value="1"/>
</dbReference>
<gene>
    <name evidence="2" type="ORF">C8P67_101113</name>
</gene>
<dbReference type="InterPro" id="IPR029062">
    <property type="entry name" value="Class_I_gatase-like"/>
</dbReference>
<dbReference type="RefSeq" id="WP_115809294.1">
    <property type="nucleotide sequence ID" value="NZ_QUNI01000001.1"/>
</dbReference>
<evidence type="ECO:0000313" key="2">
    <source>
        <dbReference type="EMBL" id="REH01634.1"/>
    </source>
</evidence>
<dbReference type="Gene3D" id="3.40.50.880">
    <property type="match status" value="1"/>
</dbReference>
<dbReference type="InterPro" id="IPR002818">
    <property type="entry name" value="DJ-1/PfpI"/>
</dbReference>
<keyword evidence="3" id="KW-1185">Reference proteome</keyword>
<evidence type="ECO:0000259" key="1">
    <source>
        <dbReference type="Pfam" id="PF01965"/>
    </source>
</evidence>
<dbReference type="InterPro" id="IPR052158">
    <property type="entry name" value="INH-QAR"/>
</dbReference>
<comment type="caution">
    <text evidence="2">The sequence shown here is derived from an EMBL/GenBank/DDBJ whole genome shotgun (WGS) entry which is preliminary data.</text>
</comment>
<accession>A0A3E0EUY7</accession>
<dbReference type="CDD" id="cd03139">
    <property type="entry name" value="GATase1_PfpI_2"/>
    <property type="match status" value="1"/>
</dbReference>
<dbReference type="OrthoDB" id="9803764at2"/>
<protein>
    <submittedName>
        <fullName evidence="2">Cyclohexyl-isocyanide hydratase</fullName>
    </submittedName>
</protein>
<evidence type="ECO:0000313" key="3">
    <source>
        <dbReference type="Proteomes" id="UP000257136"/>
    </source>
</evidence>
<dbReference type="SUPFAM" id="SSF52317">
    <property type="entry name" value="Class I glutamine amidotransferase-like"/>
    <property type="match status" value="1"/>
</dbReference>
<dbReference type="EMBL" id="QUNI01000001">
    <property type="protein sequence ID" value="REH01634.1"/>
    <property type="molecule type" value="Genomic_DNA"/>
</dbReference>
<dbReference type="Proteomes" id="UP000257136">
    <property type="component" value="Unassembled WGS sequence"/>
</dbReference>
<reference evidence="2 3" key="1">
    <citation type="submission" date="2018-08" db="EMBL/GenBank/DDBJ databases">
        <title>Genomic Encyclopedia of Archaeal and Bacterial Type Strains, Phase II (KMG-II): from individual species to whole genera.</title>
        <authorList>
            <person name="Goeker M."/>
        </authorList>
    </citation>
    <scope>NUCLEOTIDE SEQUENCE [LARGE SCALE GENOMIC DNA]</scope>
    <source>
        <strain evidence="2 3">DSM 100880</strain>
    </source>
</reference>